<evidence type="ECO:0000313" key="1">
    <source>
        <dbReference type="EMBL" id="KAL0456370.1"/>
    </source>
</evidence>
<organism evidence="1">
    <name type="scientific">Sesamum latifolium</name>
    <dbReference type="NCBI Taxonomy" id="2727402"/>
    <lineage>
        <taxon>Eukaryota</taxon>
        <taxon>Viridiplantae</taxon>
        <taxon>Streptophyta</taxon>
        <taxon>Embryophyta</taxon>
        <taxon>Tracheophyta</taxon>
        <taxon>Spermatophyta</taxon>
        <taxon>Magnoliopsida</taxon>
        <taxon>eudicotyledons</taxon>
        <taxon>Gunneridae</taxon>
        <taxon>Pentapetalae</taxon>
        <taxon>asterids</taxon>
        <taxon>lamiids</taxon>
        <taxon>Lamiales</taxon>
        <taxon>Pedaliaceae</taxon>
        <taxon>Sesamum</taxon>
    </lineage>
</organism>
<dbReference type="EMBL" id="JACGWN010000003">
    <property type="protein sequence ID" value="KAL0456370.1"/>
    <property type="molecule type" value="Genomic_DNA"/>
</dbReference>
<name>A0AAW2XQS2_9LAMI</name>
<proteinExistence type="predicted"/>
<evidence type="ECO:0008006" key="2">
    <source>
        <dbReference type="Google" id="ProtNLM"/>
    </source>
</evidence>
<accession>A0AAW2XQS2</accession>
<gene>
    <name evidence="1" type="ORF">Slati_0976200</name>
</gene>
<comment type="caution">
    <text evidence="1">The sequence shown here is derived from an EMBL/GenBank/DDBJ whole genome shotgun (WGS) entry which is preliminary data.</text>
</comment>
<protein>
    <recommendedName>
        <fullName evidence="2">Reverse transcriptase zinc-binding domain-containing protein</fullName>
    </recommendedName>
</protein>
<dbReference type="AlphaFoldDB" id="A0AAW2XQS2"/>
<reference evidence="1" key="1">
    <citation type="submission" date="2020-06" db="EMBL/GenBank/DDBJ databases">
        <authorList>
            <person name="Li T."/>
            <person name="Hu X."/>
            <person name="Zhang T."/>
            <person name="Song X."/>
            <person name="Zhang H."/>
            <person name="Dai N."/>
            <person name="Sheng W."/>
            <person name="Hou X."/>
            <person name="Wei L."/>
        </authorList>
    </citation>
    <scope>NUCLEOTIDE SEQUENCE</scope>
    <source>
        <strain evidence="1">KEN1</strain>
        <tissue evidence="1">Leaf</tissue>
    </source>
</reference>
<sequence length="235" mass="27230">MDWWIPRPLSFQIITALNTLYSEATIAVLLDEAGEWKETLIRAVFRPDVVDAILGITANSESPDHLRWHYEKNGRYSVKSGYRLLHQGLVPFVHGRGRVRHLIRLRIGNLYGELRFLPSNLARRGVNIGSVCPRCGFEEENVFHSLLWCQFARLVWALSNLPWAVISCDYSDPEAWMRGMFHRLEGAEVARVLLICWFLWGTRNKLYFENVAPSASAILKQVRSWERVLFQEVFA</sequence>
<reference evidence="1" key="2">
    <citation type="journal article" date="2024" name="Plant">
        <title>Genomic evolution and insights into agronomic trait innovations of Sesamum species.</title>
        <authorList>
            <person name="Miao H."/>
            <person name="Wang L."/>
            <person name="Qu L."/>
            <person name="Liu H."/>
            <person name="Sun Y."/>
            <person name="Le M."/>
            <person name="Wang Q."/>
            <person name="Wei S."/>
            <person name="Zheng Y."/>
            <person name="Lin W."/>
            <person name="Duan Y."/>
            <person name="Cao H."/>
            <person name="Xiong S."/>
            <person name="Wang X."/>
            <person name="Wei L."/>
            <person name="Li C."/>
            <person name="Ma Q."/>
            <person name="Ju M."/>
            <person name="Zhao R."/>
            <person name="Li G."/>
            <person name="Mu C."/>
            <person name="Tian Q."/>
            <person name="Mei H."/>
            <person name="Zhang T."/>
            <person name="Gao T."/>
            <person name="Zhang H."/>
        </authorList>
    </citation>
    <scope>NUCLEOTIDE SEQUENCE</scope>
    <source>
        <strain evidence="1">KEN1</strain>
    </source>
</reference>